<dbReference type="GO" id="GO:0005524">
    <property type="term" value="F:ATP binding"/>
    <property type="evidence" value="ECO:0007669"/>
    <property type="project" value="InterPro"/>
</dbReference>
<dbReference type="Proteomes" id="UP000057737">
    <property type="component" value="Unassembled WGS sequence"/>
</dbReference>
<organism evidence="1 2">
    <name type="scientific">Bradyrhizobium macuxiense</name>
    <dbReference type="NCBI Taxonomy" id="1755647"/>
    <lineage>
        <taxon>Bacteria</taxon>
        <taxon>Pseudomonadati</taxon>
        <taxon>Pseudomonadota</taxon>
        <taxon>Alphaproteobacteria</taxon>
        <taxon>Hyphomicrobiales</taxon>
        <taxon>Nitrobacteraceae</taxon>
        <taxon>Bradyrhizobium</taxon>
    </lineage>
</organism>
<dbReference type="GO" id="GO:0004222">
    <property type="term" value="F:metalloendopeptidase activity"/>
    <property type="evidence" value="ECO:0007669"/>
    <property type="project" value="InterPro"/>
</dbReference>
<accession>A0A109K336</accession>
<name>A0A109K336_9BRAD</name>
<dbReference type="GO" id="GO:0006508">
    <property type="term" value="P:proteolysis"/>
    <property type="evidence" value="ECO:0007669"/>
    <property type="project" value="InterPro"/>
</dbReference>
<sequence length="257" mass="28041">MSERNPTGEGSAEYATSFGVSGVDEYDMLLASLGRTEEEDQRVSVHEAGHAVAARLLGHPLGGATIDPGPGYEGRVWGAAHAEAFAEGRETDASDVRDAIAPMMPEPGEDISSVSDVFANIYGHCIELAAGRAAERMLLDDHHSQSAGDDLRQMQDLALLICKSDKAIETFITHCGVAARDLLMPYGDAVMVLSTVLRIRRTLDSAEIDKVISDVEAWKALAIEHRRRAEWRKREVMAIGFERDHLEFLGFPPLAQD</sequence>
<reference evidence="1 2" key="1">
    <citation type="submission" date="2015-11" db="EMBL/GenBank/DDBJ databases">
        <title>Draft Genome Sequence of the Strain BR 10303 (Bradyrhizobium sp.) isolated from nodules of Centrolobium paraense.</title>
        <authorList>
            <person name="Zelli J.E."/>
            <person name="Simoes-Araujo J.L."/>
            <person name="Barauna A.C."/>
            <person name="Silva K."/>
        </authorList>
    </citation>
    <scope>NUCLEOTIDE SEQUENCE [LARGE SCALE GENOMIC DNA]</scope>
    <source>
        <strain evidence="1 2">BR 10303</strain>
    </source>
</reference>
<evidence type="ECO:0000313" key="1">
    <source>
        <dbReference type="EMBL" id="KWV59815.1"/>
    </source>
</evidence>
<gene>
    <name evidence="1" type="ORF">AS156_30285</name>
</gene>
<dbReference type="SUPFAM" id="SSF140990">
    <property type="entry name" value="FtsH protease domain-like"/>
    <property type="match status" value="1"/>
</dbReference>
<dbReference type="EMBL" id="LNCU01000025">
    <property type="protein sequence ID" value="KWV59815.1"/>
    <property type="molecule type" value="Genomic_DNA"/>
</dbReference>
<dbReference type="AlphaFoldDB" id="A0A109K336"/>
<comment type="caution">
    <text evidence="1">The sequence shown here is derived from an EMBL/GenBank/DDBJ whole genome shotgun (WGS) entry which is preliminary data.</text>
</comment>
<proteinExistence type="predicted"/>
<evidence type="ECO:0008006" key="3">
    <source>
        <dbReference type="Google" id="ProtNLM"/>
    </source>
</evidence>
<dbReference type="GO" id="GO:0004176">
    <property type="term" value="F:ATP-dependent peptidase activity"/>
    <property type="evidence" value="ECO:0007669"/>
    <property type="project" value="InterPro"/>
</dbReference>
<evidence type="ECO:0000313" key="2">
    <source>
        <dbReference type="Proteomes" id="UP000057737"/>
    </source>
</evidence>
<dbReference type="InterPro" id="IPR037219">
    <property type="entry name" value="Peptidase_M41-like"/>
</dbReference>
<keyword evidence="2" id="KW-1185">Reference proteome</keyword>
<protein>
    <recommendedName>
        <fullName evidence="3">Peptidase M41 domain-containing protein</fullName>
    </recommendedName>
</protein>
<dbReference type="RefSeq" id="WP_066501263.1">
    <property type="nucleotide sequence ID" value="NZ_LNCU01000025.1"/>
</dbReference>
<dbReference type="OrthoDB" id="8230141at2"/>
<dbReference type="Gene3D" id="1.20.58.760">
    <property type="entry name" value="Peptidase M41"/>
    <property type="match status" value="1"/>
</dbReference>